<accession>A0A7X3IJE2</accession>
<evidence type="ECO:0000313" key="2">
    <source>
        <dbReference type="Proteomes" id="UP000460318"/>
    </source>
</evidence>
<keyword evidence="2" id="KW-1185">Reference proteome</keyword>
<evidence type="ECO:0000313" key="1">
    <source>
        <dbReference type="EMBL" id="MWV43112.1"/>
    </source>
</evidence>
<comment type="caution">
    <text evidence="1">The sequence shown here is derived from an EMBL/GenBank/DDBJ whole genome shotgun (WGS) entry which is preliminary data.</text>
</comment>
<name>A0A7X3IJE2_9BACL</name>
<organism evidence="1 2">
    <name type="scientific">Paenibacillus dendrobii</name>
    <dbReference type="NCBI Taxonomy" id="2691084"/>
    <lineage>
        <taxon>Bacteria</taxon>
        <taxon>Bacillati</taxon>
        <taxon>Bacillota</taxon>
        <taxon>Bacilli</taxon>
        <taxon>Bacillales</taxon>
        <taxon>Paenibacillaceae</taxon>
        <taxon>Paenibacillus</taxon>
    </lineage>
</organism>
<dbReference type="RefSeq" id="WP_160496652.1">
    <property type="nucleotide sequence ID" value="NZ_WUBI01000001.1"/>
</dbReference>
<protein>
    <submittedName>
        <fullName evidence="1">Uncharacterized protein</fullName>
    </submittedName>
</protein>
<gene>
    <name evidence="1" type="ORF">GRF59_05665</name>
</gene>
<dbReference type="EMBL" id="WUBI01000001">
    <property type="protein sequence ID" value="MWV43112.1"/>
    <property type="molecule type" value="Genomic_DNA"/>
</dbReference>
<dbReference type="AlphaFoldDB" id="A0A7X3IJE2"/>
<sequence length="177" mass="17808">MANFNIFNRSTRPLYTQSVNTFTSPGIGTFAGSGAASSGESFTLTSGSVSVPASQSLLLQISNPAGSGKSVYVSRISGGATAAAAVNVLSAGTITGGTTPTVQNNLFGSSIVSIVTTRQNNGTLGGTPILYLNMPITTGIYVISLDGSIVVPPGQTLTVTLGTGALTASINLSWWEA</sequence>
<proteinExistence type="predicted"/>
<dbReference type="Proteomes" id="UP000460318">
    <property type="component" value="Unassembled WGS sequence"/>
</dbReference>
<reference evidence="1 2" key="1">
    <citation type="submission" date="2019-12" db="EMBL/GenBank/DDBJ databases">
        <title>Paenibacillus sp. nov., an endophytic bacterium isolated from the stem of Dendrobium.</title>
        <authorList>
            <person name="Zhao R."/>
        </authorList>
    </citation>
    <scope>NUCLEOTIDE SEQUENCE [LARGE SCALE GENOMIC DNA]</scope>
    <source>
        <strain evidence="1 2">HJL G12</strain>
    </source>
</reference>